<name>A0A1G7G426_9SPHN</name>
<proteinExistence type="predicted"/>
<dbReference type="SUPFAM" id="SSF52091">
    <property type="entry name" value="SpoIIaa-like"/>
    <property type="match status" value="1"/>
</dbReference>
<evidence type="ECO:0000313" key="5">
    <source>
        <dbReference type="Proteomes" id="UP000436801"/>
    </source>
</evidence>
<evidence type="ECO:0000313" key="2">
    <source>
        <dbReference type="EMBL" id="MWC42690.1"/>
    </source>
</evidence>
<dbReference type="InterPro" id="IPR002645">
    <property type="entry name" value="STAS_dom"/>
</dbReference>
<dbReference type="PROSITE" id="PS50801">
    <property type="entry name" value="STAS"/>
    <property type="match status" value="1"/>
</dbReference>
<keyword evidence="4" id="KW-1185">Reference proteome</keyword>
<reference evidence="2 5" key="2">
    <citation type="submission" date="2019-12" db="EMBL/GenBank/DDBJ databases">
        <authorList>
            <person name="Zheng J."/>
        </authorList>
    </citation>
    <scope>NUCLEOTIDE SEQUENCE [LARGE SCALE GENOMIC DNA]</scope>
    <source>
        <strain evidence="2 5">DSM 27347</strain>
    </source>
</reference>
<organism evidence="3 4">
    <name type="scientific">Sphingomonas carotinifaciens</name>
    <dbReference type="NCBI Taxonomy" id="1166323"/>
    <lineage>
        <taxon>Bacteria</taxon>
        <taxon>Pseudomonadati</taxon>
        <taxon>Pseudomonadota</taxon>
        <taxon>Alphaproteobacteria</taxon>
        <taxon>Sphingomonadales</taxon>
        <taxon>Sphingomonadaceae</taxon>
        <taxon>Sphingomonas</taxon>
    </lineage>
</organism>
<dbReference type="OrthoDB" id="7506676at2"/>
<dbReference type="Proteomes" id="UP000436801">
    <property type="component" value="Unassembled WGS sequence"/>
</dbReference>
<dbReference type="InterPro" id="IPR036513">
    <property type="entry name" value="STAS_dom_sf"/>
</dbReference>
<gene>
    <name evidence="2" type="ORF">GQR91_03335</name>
    <name evidence="3" type="ORF">SAMN05216557_101692</name>
</gene>
<accession>A0A1G7G426</accession>
<sequence length="86" mass="8662">MTRLALPSTLDLAAATSLLDTLRSATDNIVLDAGGVERIGVAGIQLLLSAQGTADGGGHMLTIEAPSEAFCTAIRIAGADALLADR</sequence>
<dbReference type="AlphaFoldDB" id="A0A1G7G426"/>
<dbReference type="EMBL" id="FNBI01000001">
    <property type="protein sequence ID" value="SDE82825.1"/>
    <property type="molecule type" value="Genomic_DNA"/>
</dbReference>
<dbReference type="Proteomes" id="UP000323502">
    <property type="component" value="Unassembled WGS sequence"/>
</dbReference>
<evidence type="ECO:0000259" key="1">
    <source>
        <dbReference type="PROSITE" id="PS50801"/>
    </source>
</evidence>
<dbReference type="Pfam" id="PF13466">
    <property type="entry name" value="STAS_2"/>
    <property type="match status" value="1"/>
</dbReference>
<reference evidence="3 4" key="1">
    <citation type="submission" date="2016-10" db="EMBL/GenBank/DDBJ databases">
        <authorList>
            <person name="Varghese N."/>
            <person name="Submissions S."/>
        </authorList>
    </citation>
    <scope>NUCLEOTIDE SEQUENCE [LARGE SCALE GENOMIC DNA]</scope>
    <source>
        <strain evidence="3 4">S7-754</strain>
    </source>
</reference>
<protein>
    <submittedName>
        <fullName evidence="3">STAS domain-containing protein</fullName>
    </submittedName>
</protein>
<dbReference type="RefSeq" id="WP_149681155.1">
    <property type="nucleotide sequence ID" value="NZ_FNBI01000001.1"/>
</dbReference>
<feature type="domain" description="STAS" evidence="1">
    <location>
        <begin position="1"/>
        <end position="86"/>
    </location>
</feature>
<dbReference type="InterPro" id="IPR058548">
    <property type="entry name" value="MlaB-like_STAS"/>
</dbReference>
<evidence type="ECO:0000313" key="3">
    <source>
        <dbReference type="EMBL" id="SDE82825.1"/>
    </source>
</evidence>
<evidence type="ECO:0000313" key="4">
    <source>
        <dbReference type="Proteomes" id="UP000323502"/>
    </source>
</evidence>
<dbReference type="EMBL" id="WSUT01000005">
    <property type="protein sequence ID" value="MWC42690.1"/>
    <property type="molecule type" value="Genomic_DNA"/>
</dbReference>
<dbReference type="Gene3D" id="3.30.750.24">
    <property type="entry name" value="STAS domain"/>
    <property type="match status" value="1"/>
</dbReference>